<dbReference type="KEGG" id="lto:RGQ30_31870"/>
<dbReference type="SUPFAM" id="SSF50800">
    <property type="entry name" value="PK beta-barrel domain-like"/>
    <property type="match status" value="1"/>
</dbReference>
<sequence length="201" mass="22564">MKLIAICTGLVVPLVYRTAAGDIRTEASGINKQAVSTIEKPEPVEVRKLGLEGDEQCNLSVHGGLDKAVYMLPSEHYPFWEERRSEKNLDGKLPWGFLGENLVVEGLDEQTVHIGDEFELGEVRLRVTEPREPCHKFAIRMGYSAAPKQMVQQGNSGWYLRVIQSGTIHAGMEIQRFINPQGKSVLNAFRMRTQKGQMDLL</sequence>
<gene>
    <name evidence="2" type="ORF">RGQ30_31870</name>
</gene>
<dbReference type="GO" id="GO:0003824">
    <property type="term" value="F:catalytic activity"/>
    <property type="evidence" value="ECO:0007669"/>
    <property type="project" value="InterPro"/>
</dbReference>
<feature type="domain" description="MOSC" evidence="1">
    <location>
        <begin position="36"/>
        <end position="177"/>
    </location>
</feature>
<dbReference type="RefSeq" id="WP_130557257.1">
    <property type="nucleotide sequence ID" value="NZ_AP028947.1"/>
</dbReference>
<reference evidence="2 3" key="1">
    <citation type="submission" date="2023-10" db="EMBL/GenBank/DDBJ databases">
        <title>Complete Genome Sequence of Limnobacter thiooxidans CS-K2T, Isolated from freshwater lake sediments in Bavaria, Germany.</title>
        <authorList>
            <person name="Naruki M."/>
            <person name="Watanabe A."/>
            <person name="Warashina T."/>
            <person name="Morita T."/>
            <person name="Arakawa K."/>
        </authorList>
    </citation>
    <scope>NUCLEOTIDE SEQUENCE [LARGE SCALE GENOMIC DNA]</scope>
    <source>
        <strain evidence="2 3">CS-K2</strain>
    </source>
</reference>
<protein>
    <submittedName>
        <fullName evidence="2">MOSC domain-containing protein</fullName>
    </submittedName>
</protein>
<evidence type="ECO:0000259" key="1">
    <source>
        <dbReference type="PROSITE" id="PS51340"/>
    </source>
</evidence>
<dbReference type="PROSITE" id="PS51340">
    <property type="entry name" value="MOSC"/>
    <property type="match status" value="1"/>
</dbReference>
<evidence type="ECO:0000313" key="3">
    <source>
        <dbReference type="Proteomes" id="UP001329151"/>
    </source>
</evidence>
<dbReference type="PANTHER" id="PTHR30212">
    <property type="entry name" value="PROTEIN YIIM"/>
    <property type="match status" value="1"/>
</dbReference>
<dbReference type="GO" id="GO:0030151">
    <property type="term" value="F:molybdenum ion binding"/>
    <property type="evidence" value="ECO:0007669"/>
    <property type="project" value="InterPro"/>
</dbReference>
<accession>A0AA86MF25</accession>
<dbReference type="Gene3D" id="2.40.33.20">
    <property type="entry name" value="PK beta-barrel domain-like"/>
    <property type="match status" value="1"/>
</dbReference>
<dbReference type="EMBL" id="AP028947">
    <property type="protein sequence ID" value="BET27686.1"/>
    <property type="molecule type" value="Genomic_DNA"/>
</dbReference>
<dbReference type="Pfam" id="PF03473">
    <property type="entry name" value="MOSC"/>
    <property type="match status" value="1"/>
</dbReference>
<organism evidence="2 3">
    <name type="scientific">Limnobacter thiooxidans</name>
    <dbReference type="NCBI Taxonomy" id="131080"/>
    <lineage>
        <taxon>Bacteria</taxon>
        <taxon>Pseudomonadati</taxon>
        <taxon>Pseudomonadota</taxon>
        <taxon>Betaproteobacteria</taxon>
        <taxon>Burkholderiales</taxon>
        <taxon>Burkholderiaceae</taxon>
        <taxon>Limnobacter</taxon>
    </lineage>
</organism>
<dbReference type="InterPro" id="IPR011037">
    <property type="entry name" value="Pyrv_Knase-like_insert_dom_sf"/>
</dbReference>
<dbReference type="PANTHER" id="PTHR30212:SF2">
    <property type="entry name" value="PROTEIN YIIM"/>
    <property type="match status" value="1"/>
</dbReference>
<proteinExistence type="predicted"/>
<dbReference type="AlphaFoldDB" id="A0AA86MF25"/>
<dbReference type="Proteomes" id="UP001329151">
    <property type="component" value="Chromosome"/>
</dbReference>
<dbReference type="InterPro" id="IPR052353">
    <property type="entry name" value="Benzoxazolinone_Detox_Enz"/>
</dbReference>
<keyword evidence="3" id="KW-1185">Reference proteome</keyword>
<evidence type="ECO:0000313" key="2">
    <source>
        <dbReference type="EMBL" id="BET27686.1"/>
    </source>
</evidence>
<name>A0AA86MF25_9BURK</name>
<dbReference type="InterPro" id="IPR005302">
    <property type="entry name" value="MoCF_Sase_C"/>
</dbReference>
<dbReference type="GO" id="GO:0030170">
    <property type="term" value="F:pyridoxal phosphate binding"/>
    <property type="evidence" value="ECO:0007669"/>
    <property type="project" value="InterPro"/>
</dbReference>